<protein>
    <submittedName>
        <fullName evidence="3">Metallophosphoesterase</fullName>
    </submittedName>
</protein>
<dbReference type="AlphaFoldDB" id="A0A4Q2T0C5"/>
<comment type="similarity">
    <text evidence="1">Belongs to the metallophosphoesterase superfamily. YfcE family.</text>
</comment>
<dbReference type="PANTHER" id="PTHR42850:SF2">
    <property type="entry name" value="BLL5683 PROTEIN"/>
    <property type="match status" value="1"/>
</dbReference>
<gene>
    <name evidence="3" type="ORF">EUU22_18790</name>
</gene>
<evidence type="ECO:0000313" key="3">
    <source>
        <dbReference type="EMBL" id="RYC10118.1"/>
    </source>
</evidence>
<dbReference type="OrthoDB" id="9813918at2"/>
<dbReference type="InterPro" id="IPR011152">
    <property type="entry name" value="Pesterase_MJ0912"/>
</dbReference>
<evidence type="ECO:0000259" key="2">
    <source>
        <dbReference type="Pfam" id="PF12850"/>
    </source>
</evidence>
<dbReference type="PIRSF" id="PIRSF000883">
    <property type="entry name" value="Pesterase_MJ0912"/>
    <property type="match status" value="1"/>
</dbReference>
<name>A0A4Q2T0C5_9HYPH</name>
<dbReference type="InterPro" id="IPR024654">
    <property type="entry name" value="Calcineurin-like_PHP_lpxH"/>
</dbReference>
<dbReference type="SUPFAM" id="SSF56300">
    <property type="entry name" value="Metallo-dependent phosphatases"/>
    <property type="match status" value="1"/>
</dbReference>
<evidence type="ECO:0000256" key="1">
    <source>
        <dbReference type="ARBA" id="ARBA00008950"/>
    </source>
</evidence>
<dbReference type="GO" id="GO:0005737">
    <property type="term" value="C:cytoplasm"/>
    <property type="evidence" value="ECO:0007669"/>
    <property type="project" value="TreeGrafter"/>
</dbReference>
<dbReference type="GO" id="GO:0016791">
    <property type="term" value="F:phosphatase activity"/>
    <property type="evidence" value="ECO:0007669"/>
    <property type="project" value="TreeGrafter"/>
</dbReference>
<proteinExistence type="inferred from homology"/>
<dbReference type="InterPro" id="IPR029052">
    <property type="entry name" value="Metallo-depent_PP-like"/>
</dbReference>
<accession>A0A4Q2T0C5</accession>
<keyword evidence="4" id="KW-1185">Reference proteome</keyword>
<dbReference type="InterPro" id="IPR050126">
    <property type="entry name" value="Ap4A_hydrolase"/>
</dbReference>
<dbReference type="CDD" id="cd00838">
    <property type="entry name" value="MPP_superfamily"/>
    <property type="match status" value="1"/>
</dbReference>
<dbReference type="Gene3D" id="3.60.21.10">
    <property type="match status" value="1"/>
</dbReference>
<sequence>MRIAILSDIHANRQAFEAVLAAAEAQGAERVVILGDIVGYGGDPGWCVRKTMELAEQGAVVIRGNHDQAVSDPGVSMNDTARAAMEWTRTQLAADERAYLETLPFDATDECRLYVHADASSPQRFRYVTDAEAAAAHFAACTARVSFCGHVHQPALYALAPSGKITSFSPYTATGIPLLQQRRWLAVMGAVGQPRDGNPSAAFGLYDSDARELEFRRAGYDIETAAARIRAAGLPESLATRLFRGR</sequence>
<dbReference type="Pfam" id="PF12850">
    <property type="entry name" value="Metallophos_2"/>
    <property type="match status" value="1"/>
</dbReference>
<dbReference type="EMBL" id="SDVB01000253">
    <property type="protein sequence ID" value="RYC10118.1"/>
    <property type="molecule type" value="Genomic_DNA"/>
</dbReference>
<reference evidence="3 4" key="1">
    <citation type="submission" date="2019-01" db="EMBL/GenBank/DDBJ databases">
        <authorList>
            <person name="Deng T."/>
        </authorList>
    </citation>
    <scope>NUCLEOTIDE SEQUENCE [LARGE SCALE GENOMIC DNA]</scope>
    <source>
        <strain evidence="3 4">F8825</strain>
    </source>
</reference>
<comment type="caution">
    <text evidence="3">The sequence shown here is derived from an EMBL/GenBank/DDBJ whole genome shotgun (WGS) entry which is preliminary data.</text>
</comment>
<evidence type="ECO:0000313" key="4">
    <source>
        <dbReference type="Proteomes" id="UP000291088"/>
    </source>
</evidence>
<dbReference type="PANTHER" id="PTHR42850">
    <property type="entry name" value="METALLOPHOSPHOESTERASE"/>
    <property type="match status" value="1"/>
</dbReference>
<organism evidence="3 4">
    <name type="scientific">Ciceribacter ferrooxidans</name>
    <dbReference type="NCBI Taxonomy" id="2509717"/>
    <lineage>
        <taxon>Bacteria</taxon>
        <taxon>Pseudomonadati</taxon>
        <taxon>Pseudomonadota</taxon>
        <taxon>Alphaproteobacteria</taxon>
        <taxon>Hyphomicrobiales</taxon>
        <taxon>Rhizobiaceae</taxon>
        <taxon>Ciceribacter</taxon>
    </lineage>
</organism>
<dbReference type="RefSeq" id="WP_129333510.1">
    <property type="nucleotide sequence ID" value="NZ_SDVB01000253.1"/>
</dbReference>
<feature type="domain" description="Calcineurin-like phosphoesterase" evidence="2">
    <location>
        <begin position="1"/>
        <end position="200"/>
    </location>
</feature>
<dbReference type="Proteomes" id="UP000291088">
    <property type="component" value="Unassembled WGS sequence"/>
</dbReference>